<comment type="caution">
    <text evidence="1">The sequence shown here is derived from an EMBL/GenBank/DDBJ whole genome shotgun (WGS) entry which is preliminary data.</text>
</comment>
<gene>
    <name evidence="1" type="ORF">BKG84_06030</name>
</gene>
<organism evidence="1 2">
    <name type="scientific">Mycobacteroides chelonae</name>
    <name type="common">Mycobacterium chelonae</name>
    <dbReference type="NCBI Taxonomy" id="1774"/>
    <lineage>
        <taxon>Bacteria</taxon>
        <taxon>Bacillati</taxon>
        <taxon>Actinomycetota</taxon>
        <taxon>Actinomycetes</taxon>
        <taxon>Mycobacteriales</taxon>
        <taxon>Mycobacteriaceae</taxon>
        <taxon>Mycobacteroides</taxon>
    </lineage>
</organism>
<protein>
    <submittedName>
        <fullName evidence="1">Uncharacterized protein</fullName>
    </submittedName>
</protein>
<dbReference type="AlphaFoldDB" id="A0A1S1LYX9"/>
<reference evidence="1 2" key="1">
    <citation type="submission" date="2016-10" db="EMBL/GenBank/DDBJ databases">
        <title>Evaluation of Human, Veterinary and Environmental Mycobacterium chelonae Isolates by Core Genome Phylogenomic Analysis, Targeted Gene Comparison, and Anti-microbial Susceptibility Patterns: A Tale of Mistaken Identities.</title>
        <authorList>
            <person name="Fogelson S.B."/>
            <person name="Camus A.C."/>
            <person name="Lorenz W."/>
            <person name="Vasireddy R."/>
            <person name="Vasireddy S."/>
            <person name="Smith T."/>
            <person name="Brown-Elliott B.A."/>
            <person name="Wallace R.J.Jr."/>
            <person name="Hasan N.A."/>
            <person name="Reischl U."/>
            <person name="Sanchez S."/>
        </authorList>
    </citation>
    <scope>NUCLEOTIDE SEQUENCE [LARGE SCALE GENOMIC DNA]</scope>
    <source>
        <strain evidence="1 2">15518</strain>
    </source>
</reference>
<evidence type="ECO:0000313" key="2">
    <source>
        <dbReference type="Proteomes" id="UP000179441"/>
    </source>
</evidence>
<dbReference type="EMBL" id="MLIS01000001">
    <property type="protein sequence ID" value="OHU78014.1"/>
    <property type="molecule type" value="Genomic_DNA"/>
</dbReference>
<keyword evidence="2" id="KW-1185">Reference proteome</keyword>
<sequence length="75" mass="7891">MEGLVIDPVEVDLLLDRAVNLATLAAGDIGQALTGLPDDAPLFSCVDLSEALRHLRVAVWLIDRAADRLAVGGGR</sequence>
<dbReference type="Proteomes" id="UP000179441">
    <property type="component" value="Unassembled WGS sequence"/>
</dbReference>
<name>A0A1S1LYX9_MYCCH</name>
<accession>A0A1S1LYX9</accession>
<proteinExistence type="predicted"/>
<evidence type="ECO:0000313" key="1">
    <source>
        <dbReference type="EMBL" id="OHU78014.1"/>
    </source>
</evidence>